<name>A0A9Q3ZBX8_9GAMM</name>
<feature type="transmembrane region" description="Helical" evidence="6">
    <location>
        <begin position="295"/>
        <end position="312"/>
    </location>
</feature>
<keyword evidence="3 6" id="KW-0812">Transmembrane</keyword>
<dbReference type="InterPro" id="IPR051449">
    <property type="entry name" value="ABC-2_transporter_component"/>
</dbReference>
<dbReference type="InterPro" id="IPR013525">
    <property type="entry name" value="ABC2_TM"/>
</dbReference>
<evidence type="ECO:0000256" key="1">
    <source>
        <dbReference type="ARBA" id="ARBA00004651"/>
    </source>
</evidence>
<feature type="transmembrane region" description="Helical" evidence="6">
    <location>
        <begin position="21"/>
        <end position="40"/>
    </location>
</feature>
<evidence type="ECO:0000256" key="4">
    <source>
        <dbReference type="ARBA" id="ARBA00022989"/>
    </source>
</evidence>
<keyword evidence="4 6" id="KW-1133">Transmembrane helix</keyword>
<evidence type="ECO:0000256" key="6">
    <source>
        <dbReference type="SAM" id="Phobius"/>
    </source>
</evidence>
<reference evidence="8" key="1">
    <citation type="submission" date="2022-01" db="EMBL/GenBank/DDBJ databases">
        <authorList>
            <person name="Karlyshev A.V."/>
            <person name="Jaspars M."/>
        </authorList>
    </citation>
    <scope>NUCLEOTIDE SEQUENCE</scope>
    <source>
        <strain evidence="8">AGSA3-2</strain>
    </source>
</reference>
<keyword evidence="9" id="KW-1185">Reference proteome</keyword>
<gene>
    <name evidence="8" type="ORF">LZG35_03655</name>
</gene>
<feature type="transmembrane region" description="Helical" evidence="6">
    <location>
        <begin position="232"/>
        <end position="251"/>
    </location>
</feature>
<feature type="transmembrane region" description="Helical" evidence="6">
    <location>
        <begin position="185"/>
        <end position="211"/>
    </location>
</feature>
<keyword evidence="5 6" id="KW-0472">Membrane</keyword>
<evidence type="ECO:0000313" key="8">
    <source>
        <dbReference type="EMBL" id="MCE7507720.1"/>
    </source>
</evidence>
<dbReference type="GO" id="GO:0005886">
    <property type="term" value="C:plasma membrane"/>
    <property type="evidence" value="ECO:0007669"/>
    <property type="project" value="UniProtKB-SubCell"/>
</dbReference>
<evidence type="ECO:0000259" key="7">
    <source>
        <dbReference type="Pfam" id="PF12698"/>
    </source>
</evidence>
<dbReference type="RefSeq" id="WP_167374831.1">
    <property type="nucleotide sequence ID" value="NZ_CP012331.1"/>
</dbReference>
<comment type="subcellular location">
    <subcellularLocation>
        <location evidence="1">Cell membrane</location>
        <topology evidence="1">Multi-pass membrane protein</topology>
    </subcellularLocation>
</comment>
<evidence type="ECO:0000256" key="2">
    <source>
        <dbReference type="ARBA" id="ARBA00022475"/>
    </source>
</evidence>
<dbReference type="PANTHER" id="PTHR30294:SF46">
    <property type="entry name" value="ABC TRANSPORTER PERMEASE"/>
    <property type="match status" value="1"/>
</dbReference>
<feature type="domain" description="ABC-2 type transporter transmembrane" evidence="7">
    <location>
        <begin position="23"/>
        <end position="369"/>
    </location>
</feature>
<evidence type="ECO:0000313" key="9">
    <source>
        <dbReference type="Proteomes" id="UP001107961"/>
    </source>
</evidence>
<evidence type="ECO:0000256" key="3">
    <source>
        <dbReference type="ARBA" id="ARBA00022692"/>
    </source>
</evidence>
<organism evidence="8 9">
    <name type="scientific">Alloalcanivorax xenomutans</name>
    <dbReference type="NCBI Taxonomy" id="1094342"/>
    <lineage>
        <taxon>Bacteria</taxon>
        <taxon>Pseudomonadati</taxon>
        <taxon>Pseudomonadota</taxon>
        <taxon>Gammaproteobacteria</taxon>
        <taxon>Oceanospirillales</taxon>
        <taxon>Alcanivoracaceae</taxon>
        <taxon>Alloalcanivorax</taxon>
    </lineage>
</organism>
<dbReference type="Gene3D" id="3.40.1710.10">
    <property type="entry name" value="abc type-2 transporter like domain"/>
    <property type="match status" value="1"/>
</dbReference>
<dbReference type="GO" id="GO:0140359">
    <property type="term" value="F:ABC-type transporter activity"/>
    <property type="evidence" value="ECO:0007669"/>
    <property type="project" value="InterPro"/>
</dbReference>
<accession>A0A9Q3ZBX8</accession>
<evidence type="ECO:0000256" key="5">
    <source>
        <dbReference type="ARBA" id="ARBA00023136"/>
    </source>
</evidence>
<dbReference type="Proteomes" id="UP001107961">
    <property type="component" value="Unassembled WGS sequence"/>
</dbReference>
<dbReference type="AlphaFoldDB" id="A0A9Q3ZBX8"/>
<dbReference type="Pfam" id="PF12698">
    <property type="entry name" value="ABC2_membrane_3"/>
    <property type="match status" value="1"/>
</dbReference>
<feature type="transmembrane region" description="Helical" evidence="6">
    <location>
        <begin position="263"/>
        <end position="283"/>
    </location>
</feature>
<sequence>MNRPVWWRAWLREWRLVYGDTSVLLVIAGGVLFYALLYPLPYHRNVPGEQAVAVIDQDRSALSRQLIRMADATPQVRIVARPWSDEQARMLLARGEAHGLLVIPEHFQRDLYLGRPTSLSYAGDASYFLIYGNVVQGLLTAGTTLGVEAQAMRALMQGESPMAIPGEVMPMRLVTKAVFNDDSGYIGYIVPAVFVLILHQTLLITAGCVTVRDRLRGGLGLTAPGLALPLRLSVFVLIYLLLAALYFGFFFHFYAVPRLAGKGALLLVTTLLFVTTGLCALFMGQLLQRPEWPTVVVLVSSLPIVFTAGFVWPEADMPGWVRGLSWLAPAKPGIMALLKLNQMGAGLDAIRPELTGLVVQALGYGGAVVLMARRQAARA</sequence>
<protein>
    <submittedName>
        <fullName evidence="8">ABC transporter permease</fullName>
    </submittedName>
</protein>
<dbReference type="EMBL" id="JAJVKT010000003">
    <property type="protein sequence ID" value="MCE7507720.1"/>
    <property type="molecule type" value="Genomic_DNA"/>
</dbReference>
<comment type="caution">
    <text evidence="8">The sequence shown here is derived from an EMBL/GenBank/DDBJ whole genome shotgun (WGS) entry which is preliminary data.</text>
</comment>
<proteinExistence type="predicted"/>
<dbReference type="PANTHER" id="PTHR30294">
    <property type="entry name" value="MEMBRANE COMPONENT OF ABC TRANSPORTER YHHJ-RELATED"/>
    <property type="match status" value="1"/>
</dbReference>
<keyword evidence="2" id="KW-1003">Cell membrane</keyword>
<dbReference type="KEGG" id="axe:P40_08465"/>